<dbReference type="EMBL" id="JAULSU010000005">
    <property type="protein sequence ID" value="KAK0617724.1"/>
    <property type="molecule type" value="Genomic_DNA"/>
</dbReference>
<feature type="compositionally biased region" description="Low complexity" evidence="1">
    <location>
        <begin position="419"/>
        <end position="439"/>
    </location>
</feature>
<dbReference type="AlphaFoldDB" id="A0AA39WLQ7"/>
<keyword evidence="3" id="KW-1185">Reference proteome</keyword>
<evidence type="ECO:0000256" key="1">
    <source>
        <dbReference type="SAM" id="MobiDB-lite"/>
    </source>
</evidence>
<dbReference type="PANTHER" id="PTHR38166">
    <property type="entry name" value="C2H2-TYPE DOMAIN-CONTAINING PROTEIN-RELATED"/>
    <property type="match status" value="1"/>
</dbReference>
<evidence type="ECO:0000313" key="3">
    <source>
        <dbReference type="Proteomes" id="UP001175000"/>
    </source>
</evidence>
<dbReference type="Proteomes" id="UP001175000">
    <property type="component" value="Unassembled WGS sequence"/>
</dbReference>
<feature type="compositionally biased region" description="Low complexity" evidence="1">
    <location>
        <begin position="89"/>
        <end position="102"/>
    </location>
</feature>
<evidence type="ECO:0000313" key="2">
    <source>
        <dbReference type="EMBL" id="KAK0617724.1"/>
    </source>
</evidence>
<feature type="region of interest" description="Disordered" evidence="1">
    <location>
        <begin position="1"/>
        <end position="22"/>
    </location>
</feature>
<dbReference type="PANTHER" id="PTHR38166:SF1">
    <property type="entry name" value="C2H2-TYPE DOMAIN-CONTAINING PROTEIN"/>
    <property type="match status" value="1"/>
</dbReference>
<accession>A0AA39WLQ7</accession>
<name>A0AA39WLQ7_9PEZI</name>
<feature type="compositionally biased region" description="Polar residues" evidence="1">
    <location>
        <begin position="353"/>
        <end position="370"/>
    </location>
</feature>
<feature type="compositionally biased region" description="Polar residues" evidence="1">
    <location>
        <begin position="77"/>
        <end position="88"/>
    </location>
</feature>
<feature type="compositionally biased region" description="Acidic residues" evidence="1">
    <location>
        <begin position="115"/>
        <end position="131"/>
    </location>
</feature>
<feature type="region of interest" description="Disordered" evidence="1">
    <location>
        <begin position="77"/>
        <end position="148"/>
    </location>
</feature>
<reference evidence="2" key="1">
    <citation type="submission" date="2023-06" db="EMBL/GenBank/DDBJ databases">
        <title>Genome-scale phylogeny and comparative genomics of the fungal order Sordariales.</title>
        <authorList>
            <consortium name="Lawrence Berkeley National Laboratory"/>
            <person name="Hensen N."/>
            <person name="Bonometti L."/>
            <person name="Westerberg I."/>
            <person name="Brannstrom I.O."/>
            <person name="Guillou S."/>
            <person name="Cros-Aarteil S."/>
            <person name="Calhoun S."/>
            <person name="Haridas S."/>
            <person name="Kuo A."/>
            <person name="Mondo S."/>
            <person name="Pangilinan J."/>
            <person name="Riley R."/>
            <person name="Labutti K."/>
            <person name="Andreopoulos B."/>
            <person name="Lipzen A."/>
            <person name="Chen C."/>
            <person name="Yanf M."/>
            <person name="Daum C."/>
            <person name="Ng V."/>
            <person name="Clum A."/>
            <person name="Steindorff A."/>
            <person name="Ohm R."/>
            <person name="Martin F."/>
            <person name="Silar P."/>
            <person name="Natvig D."/>
            <person name="Lalanne C."/>
            <person name="Gautier V."/>
            <person name="Ament-Velasquez S.L."/>
            <person name="Kruys A."/>
            <person name="Hutchinson M.I."/>
            <person name="Powell A.J."/>
            <person name="Barry K."/>
            <person name="Miller A.N."/>
            <person name="Grigoriev I.V."/>
            <person name="Debuchy R."/>
            <person name="Gladieux P."/>
            <person name="Thoren M.H."/>
            <person name="Johannesson H."/>
        </authorList>
    </citation>
    <scope>NUCLEOTIDE SEQUENCE</scope>
    <source>
        <strain evidence="2">CBS 606.72</strain>
    </source>
</reference>
<feature type="compositionally biased region" description="Low complexity" evidence="1">
    <location>
        <begin position="371"/>
        <end position="410"/>
    </location>
</feature>
<protein>
    <recommendedName>
        <fullName evidence="4">C2H2-type domain-containing protein</fullName>
    </recommendedName>
</protein>
<gene>
    <name evidence="2" type="ORF">B0T14DRAFT_498687</name>
</gene>
<comment type="caution">
    <text evidence="2">The sequence shown here is derived from an EMBL/GenBank/DDBJ whole genome shotgun (WGS) entry which is preliminary data.</text>
</comment>
<sequence length="645" mass="69524">MTGLSDVDQLSPASNDSDEALSRKAGRAFRTILDLEFDTRLGISQPPDDLIDDLATLLNRMELFLKRYESHGYVTAVNNPALSPNGSITTATSTGGANTAPTARKRSAQDPSKDEDYDDDVQDDDPDDDGGGADVGTRERTNRKKNKTEQFACPFRKRNPLRFNIRDCEHCCKAPFKNMAELKIRKHLRHYHQQKEIKIRCPRCHARFSTPEDCQAHLRQDPARICSTRDREGSPDSDAEETMTVAVGERLRSRAEHFTWICLWKVLFPGDKDGDIPSPDFEAPVELHEVLREHEDSLPYLQTKITAAFVASVQGGTPFLPGLGTQTMAHPSLDNVQNAVKGHMEDVFQRASINATGTPIRSRRTPGSQAPGTSTRRPLSSTGSRTPSSLTSPRPSSTVSASTASSSVPRPIRPGPPHGGRSTPGSTGTTSPTPSRHSSYSNLGPHLNRSRSSRGLFVDNVSDHGSQPPGAIHHPSMVPIYPSMAPVPSAPSTALPVPSLGMQPPASFSVAPDPSRARSGRNIPQLPQNPQTYAQRIAQHQPQVGENYGSANLDIGGAGFPDSSTMQFPLAHDMNWSGPAYPRPSSSPDDLTNCFPDTVHGTQASLDDLIERSRGTGWSADVLGAGYGAGHGTIPGRPGPGGMSG</sequence>
<proteinExistence type="predicted"/>
<feature type="region of interest" description="Disordered" evidence="1">
    <location>
        <begin position="353"/>
        <end position="452"/>
    </location>
</feature>
<organism evidence="2 3">
    <name type="scientific">Immersiella caudata</name>
    <dbReference type="NCBI Taxonomy" id="314043"/>
    <lineage>
        <taxon>Eukaryota</taxon>
        <taxon>Fungi</taxon>
        <taxon>Dikarya</taxon>
        <taxon>Ascomycota</taxon>
        <taxon>Pezizomycotina</taxon>
        <taxon>Sordariomycetes</taxon>
        <taxon>Sordariomycetidae</taxon>
        <taxon>Sordariales</taxon>
        <taxon>Lasiosphaeriaceae</taxon>
        <taxon>Immersiella</taxon>
    </lineage>
</organism>
<evidence type="ECO:0008006" key="4">
    <source>
        <dbReference type="Google" id="ProtNLM"/>
    </source>
</evidence>